<comment type="caution">
    <text evidence="1">The sequence shown here is derived from an EMBL/GenBank/DDBJ whole genome shotgun (WGS) entry which is preliminary data.</text>
</comment>
<sequence length="152" mass="17088">MIIAESMLDKWLREAKAGETIVYARATFLTPNKVTRRLYELAQNGHVELKRSRRLHGPGDENLHYIAKRLGKPMPGSSPSKDGTRIVKGIRPLPAKPQDRRFTSHASVVREIEPQVRELLAEGHARSAARIARTLGLYSHNPVVRVLERLAA</sequence>
<name>A0ABT0DXE4_9SPHN</name>
<accession>A0ABT0DXE4</accession>
<dbReference type="Proteomes" id="UP001203512">
    <property type="component" value="Unassembled WGS sequence"/>
</dbReference>
<evidence type="ECO:0000313" key="1">
    <source>
        <dbReference type="EMBL" id="MCK0531754.1"/>
    </source>
</evidence>
<organism evidence="1 2">
    <name type="scientific">Sphingobium agri</name>
    <dbReference type="NCBI Taxonomy" id="2933566"/>
    <lineage>
        <taxon>Bacteria</taxon>
        <taxon>Pseudomonadati</taxon>
        <taxon>Pseudomonadota</taxon>
        <taxon>Alphaproteobacteria</taxon>
        <taxon>Sphingomonadales</taxon>
        <taxon>Sphingomonadaceae</taxon>
        <taxon>Sphingobium</taxon>
    </lineage>
</organism>
<evidence type="ECO:0008006" key="3">
    <source>
        <dbReference type="Google" id="ProtNLM"/>
    </source>
</evidence>
<proteinExistence type="predicted"/>
<gene>
    <name evidence="1" type="ORF">MU848_09205</name>
</gene>
<evidence type="ECO:0000313" key="2">
    <source>
        <dbReference type="Proteomes" id="UP001203512"/>
    </source>
</evidence>
<dbReference type="RefSeq" id="WP_247231308.1">
    <property type="nucleotide sequence ID" value="NZ_JALKHS010000006.1"/>
</dbReference>
<dbReference type="EMBL" id="JALKHS010000006">
    <property type="protein sequence ID" value="MCK0531754.1"/>
    <property type="molecule type" value="Genomic_DNA"/>
</dbReference>
<keyword evidence="2" id="KW-1185">Reference proteome</keyword>
<protein>
    <recommendedName>
        <fullName evidence="3">Integrase</fullName>
    </recommendedName>
</protein>
<reference evidence="1 2" key="1">
    <citation type="submission" date="2022-04" db="EMBL/GenBank/DDBJ databases">
        <authorList>
            <person name="Huq M.A."/>
        </authorList>
    </citation>
    <scope>NUCLEOTIDE SEQUENCE [LARGE SCALE GENOMIC DNA]</scope>
    <source>
        <strain evidence="1 2">MAH-33</strain>
    </source>
</reference>